<evidence type="ECO:0000313" key="3">
    <source>
        <dbReference type="Proteomes" id="UP000499080"/>
    </source>
</evidence>
<proteinExistence type="predicted"/>
<feature type="region of interest" description="Disordered" evidence="1">
    <location>
        <begin position="74"/>
        <end position="101"/>
    </location>
</feature>
<evidence type="ECO:0000256" key="1">
    <source>
        <dbReference type="SAM" id="MobiDB-lite"/>
    </source>
</evidence>
<gene>
    <name evidence="2" type="ORF">AVEN_179432_1</name>
</gene>
<evidence type="ECO:0000313" key="2">
    <source>
        <dbReference type="EMBL" id="GBL90509.1"/>
    </source>
</evidence>
<organism evidence="2 3">
    <name type="scientific">Araneus ventricosus</name>
    <name type="common">Orbweaver spider</name>
    <name type="synonym">Epeira ventricosa</name>
    <dbReference type="NCBI Taxonomy" id="182803"/>
    <lineage>
        <taxon>Eukaryota</taxon>
        <taxon>Metazoa</taxon>
        <taxon>Ecdysozoa</taxon>
        <taxon>Arthropoda</taxon>
        <taxon>Chelicerata</taxon>
        <taxon>Arachnida</taxon>
        <taxon>Araneae</taxon>
        <taxon>Araneomorphae</taxon>
        <taxon>Entelegynae</taxon>
        <taxon>Araneoidea</taxon>
        <taxon>Araneidae</taxon>
        <taxon>Araneus</taxon>
    </lineage>
</organism>
<comment type="caution">
    <text evidence="2">The sequence shown here is derived from an EMBL/GenBank/DDBJ whole genome shotgun (WGS) entry which is preliminary data.</text>
</comment>
<reference evidence="2 3" key="1">
    <citation type="journal article" date="2019" name="Sci. Rep.">
        <title>Orb-weaving spider Araneus ventricosus genome elucidates the spidroin gene catalogue.</title>
        <authorList>
            <person name="Kono N."/>
            <person name="Nakamura H."/>
            <person name="Ohtoshi R."/>
            <person name="Moran D.A.P."/>
            <person name="Shinohara A."/>
            <person name="Yoshida Y."/>
            <person name="Fujiwara M."/>
            <person name="Mori M."/>
            <person name="Tomita M."/>
            <person name="Arakawa K."/>
        </authorList>
    </citation>
    <scope>NUCLEOTIDE SEQUENCE [LARGE SCALE GENOMIC DNA]</scope>
</reference>
<feature type="compositionally biased region" description="Basic and acidic residues" evidence="1">
    <location>
        <begin position="74"/>
        <end position="88"/>
    </location>
</feature>
<sequence length="101" mass="11500">MDHTVEVKLSKKGNISSLSYGQIKQSSMAVNLMFSPADKMPPCCVRLTESQIWELYVLVTPDVDFLREQNKCTDRNTNKCSTEPRGDEENSSSFSTWVLYN</sequence>
<dbReference type="EMBL" id="BGPR01000072">
    <property type="protein sequence ID" value="GBL90509.1"/>
    <property type="molecule type" value="Genomic_DNA"/>
</dbReference>
<accession>A0A4Y2BG32</accession>
<protein>
    <submittedName>
        <fullName evidence="2">Uncharacterized protein</fullName>
    </submittedName>
</protein>
<dbReference type="Proteomes" id="UP000499080">
    <property type="component" value="Unassembled WGS sequence"/>
</dbReference>
<name>A0A4Y2BG32_ARAVE</name>
<dbReference type="AlphaFoldDB" id="A0A4Y2BG32"/>
<keyword evidence="3" id="KW-1185">Reference proteome</keyword>
<feature type="compositionally biased region" description="Polar residues" evidence="1">
    <location>
        <begin position="91"/>
        <end position="101"/>
    </location>
</feature>